<name>A0A2S3VZU0_9PROT</name>
<protein>
    <recommendedName>
        <fullName evidence="2">HMA domain-containing protein</fullName>
    </recommendedName>
</protein>
<sequence length="71" mass="7650">MEKFTLKISDMTCDGCAAKVRRSLENIEGVCDVEVSLEKGEAVVTCDDTFANPDTLANAVDAAGFDVVQEY</sequence>
<evidence type="ECO:0000313" key="4">
    <source>
        <dbReference type="Proteomes" id="UP000237344"/>
    </source>
</evidence>
<evidence type="ECO:0000259" key="2">
    <source>
        <dbReference type="PROSITE" id="PS50846"/>
    </source>
</evidence>
<dbReference type="SUPFAM" id="SSF55008">
    <property type="entry name" value="HMA, heavy metal-associated domain"/>
    <property type="match status" value="1"/>
</dbReference>
<dbReference type="Proteomes" id="UP000237344">
    <property type="component" value="Unassembled WGS sequence"/>
</dbReference>
<dbReference type="AlphaFoldDB" id="A0A2S3VZU0"/>
<dbReference type="CDD" id="cd00371">
    <property type="entry name" value="HMA"/>
    <property type="match status" value="1"/>
</dbReference>
<keyword evidence="1" id="KW-0479">Metal-binding</keyword>
<gene>
    <name evidence="3" type="ORF">KMAL_22360</name>
</gene>
<comment type="caution">
    <text evidence="3">The sequence shown here is derived from an EMBL/GenBank/DDBJ whole genome shotgun (WGS) entry which is preliminary data.</text>
</comment>
<dbReference type="InterPro" id="IPR006121">
    <property type="entry name" value="HMA_dom"/>
</dbReference>
<organism evidence="3 4">
    <name type="scientific">Novacetimonas maltaceti</name>
    <dbReference type="NCBI Taxonomy" id="1203393"/>
    <lineage>
        <taxon>Bacteria</taxon>
        <taxon>Pseudomonadati</taxon>
        <taxon>Pseudomonadota</taxon>
        <taxon>Alphaproteobacteria</taxon>
        <taxon>Acetobacterales</taxon>
        <taxon>Acetobacteraceae</taxon>
        <taxon>Novacetimonas</taxon>
    </lineage>
</organism>
<dbReference type="EMBL" id="POTC01000032">
    <property type="protein sequence ID" value="POF62135.1"/>
    <property type="molecule type" value="Genomic_DNA"/>
</dbReference>
<dbReference type="InterPro" id="IPR001802">
    <property type="entry name" value="MerP/CopZ"/>
</dbReference>
<dbReference type="FunFam" id="3.30.70.100:FF:000001">
    <property type="entry name" value="ATPase copper transporting beta"/>
    <property type="match status" value="1"/>
</dbReference>
<reference evidence="3 4" key="1">
    <citation type="submission" date="2018-01" db="EMBL/GenBank/DDBJ databases">
        <title>Draft Genome Sequence of Komagataeibacter maltaceti LMG 1529, a Vinegar Producing Acetic Acid Bacterium Isolated from Malt Vinegar Brewery Acetifiers.</title>
        <authorList>
            <person name="Zhang Q."/>
            <person name="Hollensteiner J."/>
            <person name="Poehlein A."/>
            <person name="Daniel R."/>
        </authorList>
    </citation>
    <scope>NUCLEOTIDE SEQUENCE [LARGE SCALE GENOMIC DNA]</scope>
    <source>
        <strain evidence="3 4">LMG 1529</strain>
    </source>
</reference>
<proteinExistence type="predicted"/>
<feature type="domain" description="HMA" evidence="2">
    <location>
        <begin position="2"/>
        <end position="68"/>
    </location>
</feature>
<dbReference type="GO" id="GO:0046872">
    <property type="term" value="F:metal ion binding"/>
    <property type="evidence" value="ECO:0007669"/>
    <property type="project" value="UniProtKB-KW"/>
</dbReference>
<dbReference type="OrthoDB" id="9801832at2"/>
<dbReference type="InterPro" id="IPR036163">
    <property type="entry name" value="HMA_dom_sf"/>
</dbReference>
<accession>A0A2S3VZU0</accession>
<dbReference type="Pfam" id="PF00403">
    <property type="entry name" value="HMA"/>
    <property type="match status" value="1"/>
</dbReference>
<dbReference type="PRINTS" id="PR00946">
    <property type="entry name" value="HGSCAVENGER"/>
</dbReference>
<keyword evidence="4" id="KW-1185">Reference proteome</keyword>
<evidence type="ECO:0000256" key="1">
    <source>
        <dbReference type="ARBA" id="ARBA00022723"/>
    </source>
</evidence>
<dbReference type="PROSITE" id="PS01047">
    <property type="entry name" value="HMA_1"/>
    <property type="match status" value="1"/>
</dbReference>
<dbReference type="Gene3D" id="3.30.70.100">
    <property type="match status" value="1"/>
</dbReference>
<dbReference type="InterPro" id="IPR017969">
    <property type="entry name" value="Heavy-metal-associated_CS"/>
</dbReference>
<evidence type="ECO:0000313" key="3">
    <source>
        <dbReference type="EMBL" id="POF62135.1"/>
    </source>
</evidence>
<dbReference type="PROSITE" id="PS50846">
    <property type="entry name" value="HMA_2"/>
    <property type="match status" value="1"/>
</dbReference>
<dbReference type="RefSeq" id="WP_110095798.1">
    <property type="nucleotide sequence ID" value="NZ_NKUE01000006.1"/>
</dbReference>